<organism evidence="2 3">
    <name type="scientific">Folsomia candida</name>
    <name type="common">Springtail</name>
    <dbReference type="NCBI Taxonomy" id="158441"/>
    <lineage>
        <taxon>Eukaryota</taxon>
        <taxon>Metazoa</taxon>
        <taxon>Ecdysozoa</taxon>
        <taxon>Arthropoda</taxon>
        <taxon>Hexapoda</taxon>
        <taxon>Collembola</taxon>
        <taxon>Entomobryomorpha</taxon>
        <taxon>Isotomoidea</taxon>
        <taxon>Isotomidae</taxon>
        <taxon>Proisotominae</taxon>
        <taxon>Folsomia</taxon>
    </lineage>
</organism>
<feature type="transmembrane region" description="Helical" evidence="1">
    <location>
        <begin position="165"/>
        <end position="190"/>
    </location>
</feature>
<sequence>MAASKSTFASYIQRPLKYGNLFGCVYPTWRGWQVVRPTGRAKNLVRITILTQFVYILSQISAILTIPQPFLDTGEAVALTSAFIISFLLRFRLPRRKWNHFFPPVILLLHGGNSLPRIARLHSSRNNLPPLQSTPVVLPSVPPPPNLPATPSHSLPSSAHHRVLIISWIIVGGAHYCCLILISSTSFLLLEFQKFAKSQNIAKIKAYRKLQMFEKLVNSTLKGRILPIFAYAIPLLQIFVGFVTAKMITIQPLNPRVGLFAYGYVGAILMSVLTLTSAGMVNTLSKEWIKSGNGKERSTNIGRKMHASLAPLKIRFANNFVDKLTPLVMQEFCVSQSVTLLILTGF</sequence>
<keyword evidence="1" id="KW-0812">Transmembrane</keyword>
<evidence type="ECO:0000256" key="1">
    <source>
        <dbReference type="SAM" id="Phobius"/>
    </source>
</evidence>
<dbReference type="Proteomes" id="UP000198287">
    <property type="component" value="Unassembled WGS sequence"/>
</dbReference>
<feature type="transmembrane region" description="Helical" evidence="1">
    <location>
        <begin position="225"/>
        <end position="248"/>
    </location>
</feature>
<evidence type="ECO:0000313" key="2">
    <source>
        <dbReference type="EMBL" id="OXA48054.1"/>
    </source>
</evidence>
<keyword evidence="1" id="KW-1133">Transmembrane helix</keyword>
<accession>A0A226DT99</accession>
<dbReference type="AlphaFoldDB" id="A0A226DT99"/>
<proteinExistence type="predicted"/>
<feature type="transmembrane region" description="Helical" evidence="1">
    <location>
        <begin position="70"/>
        <end position="89"/>
    </location>
</feature>
<reference evidence="2 3" key="1">
    <citation type="submission" date="2015-12" db="EMBL/GenBank/DDBJ databases">
        <title>The genome of Folsomia candida.</title>
        <authorList>
            <person name="Faddeeva A."/>
            <person name="Derks M.F."/>
            <person name="Anvar Y."/>
            <person name="Smit S."/>
            <person name="Van Straalen N."/>
            <person name="Roelofs D."/>
        </authorList>
    </citation>
    <scope>NUCLEOTIDE SEQUENCE [LARGE SCALE GENOMIC DNA]</scope>
    <source>
        <strain evidence="2 3">VU population</strain>
        <tissue evidence="2">Whole body</tissue>
    </source>
</reference>
<keyword evidence="1" id="KW-0472">Membrane</keyword>
<keyword evidence="3" id="KW-1185">Reference proteome</keyword>
<dbReference type="EMBL" id="LNIX01000012">
    <property type="protein sequence ID" value="OXA48054.1"/>
    <property type="molecule type" value="Genomic_DNA"/>
</dbReference>
<protein>
    <submittedName>
        <fullName evidence="2">Alpha-D-ribose 1-methylphosphonate 5-triphosphate synthase subunit PhnL</fullName>
    </submittedName>
</protein>
<feature type="transmembrane region" description="Helical" evidence="1">
    <location>
        <begin position="260"/>
        <end position="281"/>
    </location>
</feature>
<evidence type="ECO:0000313" key="3">
    <source>
        <dbReference type="Proteomes" id="UP000198287"/>
    </source>
</evidence>
<name>A0A226DT99_FOLCA</name>
<comment type="caution">
    <text evidence="2">The sequence shown here is derived from an EMBL/GenBank/DDBJ whole genome shotgun (WGS) entry which is preliminary data.</text>
</comment>
<feature type="transmembrane region" description="Helical" evidence="1">
    <location>
        <begin position="44"/>
        <end position="64"/>
    </location>
</feature>
<gene>
    <name evidence="2" type="ORF">Fcan01_17077</name>
</gene>